<evidence type="ECO:0000313" key="2">
    <source>
        <dbReference type="Proteomes" id="UP001165413"/>
    </source>
</evidence>
<accession>A0AA42BM95</accession>
<evidence type="ECO:0000313" key="1">
    <source>
        <dbReference type="EMBL" id="MCP3428392.1"/>
    </source>
</evidence>
<dbReference type="Proteomes" id="UP001165413">
    <property type="component" value="Unassembled WGS sequence"/>
</dbReference>
<name>A0AA42BM95_9ALTE</name>
<protein>
    <submittedName>
        <fullName evidence="1">CPXCG motif-containing cysteine-rich protein</fullName>
    </submittedName>
</protein>
<reference evidence="1" key="1">
    <citation type="submission" date="2022-07" db="EMBL/GenBank/DDBJ databases">
        <title>Characterization of the Novel Bacterium Alteromonas immobilis LMIT006 and Alteromonas gregis LMIT007.</title>
        <authorList>
            <person name="Lin X."/>
        </authorList>
    </citation>
    <scope>NUCLEOTIDE SEQUENCE</scope>
    <source>
        <strain evidence="1">LMIT007</strain>
    </source>
</reference>
<dbReference type="Pfam" id="PF14255">
    <property type="entry name" value="Zn_ribbon_21"/>
    <property type="match status" value="1"/>
</dbReference>
<dbReference type="RefSeq" id="WP_254099641.1">
    <property type="nucleotide sequence ID" value="NZ_JANATA010000007.1"/>
</dbReference>
<dbReference type="PIRSF" id="PIRSF037225">
    <property type="entry name" value="UCP037225"/>
    <property type="match status" value="1"/>
</dbReference>
<keyword evidence="2" id="KW-1185">Reference proteome</keyword>
<proteinExistence type="predicted"/>
<dbReference type="EMBL" id="JANATA010000007">
    <property type="protein sequence ID" value="MCP3428392.1"/>
    <property type="molecule type" value="Genomic_DNA"/>
</dbReference>
<dbReference type="AlphaFoldDB" id="A0AA42BM95"/>
<gene>
    <name evidence="1" type="ORF">NLF92_05475</name>
</gene>
<organism evidence="1 2">
    <name type="scientific">Opacimonas viscosa</name>
    <dbReference type="NCBI Taxonomy" id="2961944"/>
    <lineage>
        <taxon>Bacteria</taxon>
        <taxon>Pseudomonadati</taxon>
        <taxon>Pseudomonadota</taxon>
        <taxon>Gammaproteobacteria</taxon>
        <taxon>Alteromonadales</taxon>
        <taxon>Alteromonadaceae</taxon>
        <taxon>Opacimonas</taxon>
    </lineage>
</organism>
<sequence>MSLTESSLFECPYCMVSNDLEIDIQNDVGQQQIVDCQICCAPIELIIQDTGWGLEIIAKRDDE</sequence>
<comment type="caution">
    <text evidence="1">The sequence shown here is derived from an EMBL/GenBank/DDBJ whole genome shotgun (WGS) entry which is preliminary data.</text>
</comment>
<dbReference type="InterPro" id="IPR017143">
    <property type="entry name" value="UCP037225"/>
</dbReference>
<dbReference type="InterPro" id="IPR025990">
    <property type="entry name" value="zinc_ribbon_bacterial"/>
</dbReference>